<evidence type="ECO:0000313" key="2">
    <source>
        <dbReference type="EMBL" id="GAE82985.1"/>
    </source>
</evidence>
<keyword evidence="1" id="KW-0472">Membrane</keyword>
<comment type="caution">
    <text evidence="2">The sequence shown here is derived from an EMBL/GenBank/DDBJ whole genome shotgun (WGS) entry which is preliminary data.</text>
</comment>
<proteinExistence type="predicted"/>
<evidence type="ECO:0000313" key="3">
    <source>
        <dbReference type="Proteomes" id="UP000019131"/>
    </source>
</evidence>
<dbReference type="EMBL" id="BAIV01000006">
    <property type="protein sequence ID" value="GAE82985.1"/>
    <property type="molecule type" value="Genomic_DNA"/>
</dbReference>
<keyword evidence="3" id="KW-1185">Reference proteome</keyword>
<reference evidence="2 3" key="1">
    <citation type="journal article" date="2014" name="Genome Announc.">
        <title>Draft Genome Sequence of Bacteroides reticulotermitis Strain JCM 10512T, Isolated from the Gut of a Termite.</title>
        <authorList>
            <person name="Yuki M."/>
            <person name="Oshima K."/>
            <person name="Suda W."/>
            <person name="Sakamoto M."/>
            <person name="Iida T."/>
            <person name="Hattori M."/>
            <person name="Ohkuma M."/>
        </authorList>
    </citation>
    <scope>NUCLEOTIDE SEQUENCE [LARGE SCALE GENOMIC DNA]</scope>
    <source>
        <strain evidence="2 3">JCM 10512</strain>
    </source>
</reference>
<gene>
    <name evidence="2" type="ORF">JCM10512_1229</name>
</gene>
<organism evidence="2 3">
    <name type="scientific">Bacteroides reticulotermitis JCM 10512</name>
    <dbReference type="NCBI Taxonomy" id="1445607"/>
    <lineage>
        <taxon>Bacteria</taxon>
        <taxon>Pseudomonadati</taxon>
        <taxon>Bacteroidota</taxon>
        <taxon>Bacteroidia</taxon>
        <taxon>Bacteroidales</taxon>
        <taxon>Bacteroidaceae</taxon>
        <taxon>Bacteroides</taxon>
    </lineage>
</organism>
<evidence type="ECO:0000256" key="1">
    <source>
        <dbReference type="SAM" id="Phobius"/>
    </source>
</evidence>
<accession>W4UP89</accession>
<protein>
    <submittedName>
        <fullName evidence="2">Uncharacterized protein</fullName>
    </submittedName>
</protein>
<keyword evidence="1" id="KW-0812">Transmembrane</keyword>
<sequence>MARPHPVVRIGPVLAYRRRRRADHTYIAIDGLDKQIIFVASVESFKFQLCTWAFFYLFCPCKPLGYSAEVSRRKIINAIRISVCFQLFVYIAGYIQYTVNESNG</sequence>
<dbReference type="AlphaFoldDB" id="W4UP89"/>
<keyword evidence="1" id="KW-1133">Transmembrane helix</keyword>
<feature type="transmembrane region" description="Helical" evidence="1">
    <location>
        <begin position="78"/>
        <end position="97"/>
    </location>
</feature>
<dbReference type="Proteomes" id="UP000019131">
    <property type="component" value="Unassembled WGS sequence"/>
</dbReference>
<name>W4UP89_9BACE</name>